<dbReference type="Proteomes" id="UP000295794">
    <property type="component" value="Unassembled WGS sequence"/>
</dbReference>
<sequence>MSTPRIPARSHQQGLVLFISLIVLVIMTLAGIAMIRSITTSTQVANNLSLRQGTTAAADVALETARQWLIAISGTSPATLNADSAVNGYSATNTTSPINPNDGTQWRAGSNWVWVATTCTPKPCTPAAMPQATSTTTVTNPNGFSASYLIQRSCSNAAAPTLVIDTVAATGNPCNLVKACPNCLKEKTSFNVNYLITVRIQGPKNTVSFYQASIY</sequence>
<keyword evidence="1" id="KW-0472">Membrane</keyword>
<dbReference type="EMBL" id="UGHR01000004">
    <property type="protein sequence ID" value="STR45742.1"/>
    <property type="molecule type" value="Genomic_DNA"/>
</dbReference>
<dbReference type="RefSeq" id="WP_115229962.1">
    <property type="nucleotide sequence ID" value="NZ_CAWOLO010000004.1"/>
</dbReference>
<evidence type="ECO:0000313" key="3">
    <source>
        <dbReference type="EMBL" id="TCU88241.1"/>
    </source>
</evidence>
<keyword evidence="1" id="KW-0812">Transmembrane</keyword>
<keyword evidence="5" id="KW-1185">Reference proteome</keyword>
<protein>
    <submittedName>
        <fullName evidence="2">Tfp pilus assembly protein PilX</fullName>
    </submittedName>
</protein>
<evidence type="ECO:0000256" key="1">
    <source>
        <dbReference type="SAM" id="Phobius"/>
    </source>
</evidence>
<accession>A0A377SUN6</accession>
<gene>
    <name evidence="3" type="ORF">EV682_104415</name>
    <name evidence="2" type="ORF">NCTC11159_04322</name>
</gene>
<dbReference type="EMBL" id="SMBT01000004">
    <property type="protein sequence ID" value="TCU88241.1"/>
    <property type="molecule type" value="Genomic_DNA"/>
</dbReference>
<keyword evidence="1" id="KW-1133">Transmembrane helix</keyword>
<proteinExistence type="predicted"/>
<evidence type="ECO:0000313" key="4">
    <source>
        <dbReference type="Proteomes" id="UP000255108"/>
    </source>
</evidence>
<evidence type="ECO:0000313" key="2">
    <source>
        <dbReference type="EMBL" id="STR45742.1"/>
    </source>
</evidence>
<dbReference type="AlphaFoldDB" id="A0A377SUN6"/>
<reference evidence="2 4" key="1">
    <citation type="submission" date="2018-06" db="EMBL/GenBank/DDBJ databases">
        <authorList>
            <consortium name="Pathogen Informatics"/>
            <person name="Doyle S."/>
        </authorList>
    </citation>
    <scope>NUCLEOTIDE SEQUENCE [LARGE SCALE GENOMIC DNA]</scope>
    <source>
        <strain evidence="2 4">NCTC11159</strain>
    </source>
</reference>
<dbReference type="OrthoDB" id="5954007at2"/>
<feature type="transmembrane region" description="Helical" evidence="1">
    <location>
        <begin position="15"/>
        <end position="35"/>
    </location>
</feature>
<evidence type="ECO:0000313" key="5">
    <source>
        <dbReference type="Proteomes" id="UP000295794"/>
    </source>
</evidence>
<dbReference type="Proteomes" id="UP000255108">
    <property type="component" value="Unassembled WGS sequence"/>
</dbReference>
<reference evidence="3 5" key="2">
    <citation type="submission" date="2019-03" db="EMBL/GenBank/DDBJ databases">
        <title>Genomic Encyclopedia of Type Strains, Phase IV (KMG-IV): sequencing the most valuable type-strain genomes for metagenomic binning, comparative biology and taxonomic classification.</title>
        <authorList>
            <person name="Goeker M."/>
        </authorList>
    </citation>
    <scope>NUCLEOTIDE SEQUENCE [LARGE SCALE GENOMIC DNA]</scope>
    <source>
        <strain evidence="3 5">DSM 3764</strain>
    </source>
</reference>
<name>A0A377SUN6_9NEIS</name>
<organism evidence="2 4">
    <name type="scientific">Iodobacter fluviatilis</name>
    <dbReference type="NCBI Taxonomy" id="537"/>
    <lineage>
        <taxon>Bacteria</taxon>
        <taxon>Pseudomonadati</taxon>
        <taxon>Pseudomonadota</taxon>
        <taxon>Betaproteobacteria</taxon>
        <taxon>Neisseriales</taxon>
        <taxon>Chitinibacteraceae</taxon>
        <taxon>Iodobacter</taxon>
    </lineage>
</organism>